<evidence type="ECO:0000259" key="1">
    <source>
        <dbReference type="Pfam" id="PF01850"/>
    </source>
</evidence>
<reference evidence="2 3" key="1">
    <citation type="submission" date="2018-03" db="EMBL/GenBank/DDBJ databases">
        <title>Comparative genomics illustrates the genes involved in a hyperalkaliphilic mechanisms of Serpentinomonas isolated from highly-alkaline calcium-rich serpentinized springs.</title>
        <authorList>
            <person name="Suzuki S."/>
            <person name="Ishii S."/>
            <person name="Walworth N."/>
            <person name="Bird L."/>
            <person name="Kuenen J.G."/>
            <person name="Nealson K.H."/>
        </authorList>
    </citation>
    <scope>NUCLEOTIDE SEQUENCE [LARGE SCALE GENOMIC DNA]</scope>
    <source>
        <strain evidence="2 3">83</strain>
    </source>
</reference>
<dbReference type="OrthoDB" id="329172at2"/>
<dbReference type="InterPro" id="IPR029060">
    <property type="entry name" value="PIN-like_dom_sf"/>
</dbReference>
<proteinExistence type="predicted"/>
<dbReference type="Pfam" id="PF01850">
    <property type="entry name" value="PIN"/>
    <property type="match status" value="1"/>
</dbReference>
<feature type="domain" description="PIN" evidence="1">
    <location>
        <begin position="3"/>
        <end position="113"/>
    </location>
</feature>
<comment type="caution">
    <text evidence="2">The sequence shown here is derived from an EMBL/GenBank/DDBJ whole genome shotgun (WGS) entry which is preliminary data.</text>
</comment>
<keyword evidence="3" id="KW-1185">Reference proteome</keyword>
<dbReference type="Proteomes" id="UP000238326">
    <property type="component" value="Unassembled WGS sequence"/>
</dbReference>
<dbReference type="AlphaFoldDB" id="A0A2S9KIM8"/>
<evidence type="ECO:0000313" key="2">
    <source>
        <dbReference type="EMBL" id="PRD70308.1"/>
    </source>
</evidence>
<protein>
    <submittedName>
        <fullName evidence="2">VapC toxin family PIN domain ribonuclease</fullName>
    </submittedName>
</protein>
<accession>A0A2S9KIM8</accession>
<dbReference type="Gene3D" id="3.40.50.1010">
    <property type="entry name" value="5'-nuclease"/>
    <property type="match status" value="1"/>
</dbReference>
<dbReference type="InterPro" id="IPR002716">
    <property type="entry name" value="PIN_dom"/>
</dbReference>
<dbReference type="EMBL" id="PVLR01000005">
    <property type="protein sequence ID" value="PRD70308.1"/>
    <property type="molecule type" value="Genomic_DNA"/>
</dbReference>
<evidence type="ECO:0000313" key="3">
    <source>
        <dbReference type="Proteomes" id="UP000238326"/>
    </source>
</evidence>
<gene>
    <name evidence="2" type="ORF">C6P61_01140</name>
</gene>
<name>A0A2S9KIM8_9BURK</name>
<organism evidence="2 3">
    <name type="scientific">Malikia spinosa</name>
    <dbReference type="NCBI Taxonomy" id="86180"/>
    <lineage>
        <taxon>Bacteria</taxon>
        <taxon>Pseudomonadati</taxon>
        <taxon>Pseudomonadota</taxon>
        <taxon>Betaproteobacteria</taxon>
        <taxon>Burkholderiales</taxon>
        <taxon>Comamonadaceae</taxon>
        <taxon>Malikia</taxon>
    </lineage>
</organism>
<sequence length="126" mass="13871">MNVLVDSSIWVGHFKQRNDRLVALLEAGAVISHPYVVAEVACGTPPSRRAIINMLGELEQAPVATHDELLTLLEARQLYGRGCGLTDISLLASTLISERTWLWTADRRLEALATELGKAYRPPLHA</sequence>
<dbReference type="SUPFAM" id="SSF88723">
    <property type="entry name" value="PIN domain-like"/>
    <property type="match status" value="1"/>
</dbReference>
<dbReference type="RefSeq" id="WP_105728089.1">
    <property type="nucleotide sequence ID" value="NZ_PVLR01000005.1"/>
</dbReference>